<name>A6IBG4_RAT</name>
<dbReference type="AlphaFoldDB" id="A6IBG4"/>
<evidence type="ECO:0000313" key="2">
    <source>
        <dbReference type="Proteomes" id="UP000234681"/>
    </source>
</evidence>
<organism evidence="1 2">
    <name type="scientific">Rattus norvegicus</name>
    <name type="common">Rat</name>
    <dbReference type="NCBI Taxonomy" id="10116"/>
    <lineage>
        <taxon>Eukaryota</taxon>
        <taxon>Metazoa</taxon>
        <taxon>Chordata</taxon>
        <taxon>Craniata</taxon>
        <taxon>Vertebrata</taxon>
        <taxon>Euteleostomi</taxon>
        <taxon>Mammalia</taxon>
        <taxon>Eutheria</taxon>
        <taxon>Euarchontoglires</taxon>
        <taxon>Glires</taxon>
        <taxon>Rodentia</taxon>
        <taxon>Myomorpha</taxon>
        <taxon>Muroidea</taxon>
        <taxon>Muridae</taxon>
        <taxon>Murinae</taxon>
        <taxon>Rattus</taxon>
    </lineage>
</organism>
<sequence>MSWISSRDLGCLKFSLALFSLLGDMRLSWPSL</sequence>
<dbReference type="EMBL" id="CH473957">
    <property type="protein sequence ID" value="EDL91432.1"/>
    <property type="molecule type" value="Genomic_DNA"/>
</dbReference>
<dbReference type="Proteomes" id="UP000234681">
    <property type="component" value="Chromosome 4"/>
</dbReference>
<accession>A6IBG4</accession>
<protein>
    <submittedName>
        <fullName evidence="1">RCG63201</fullName>
    </submittedName>
</protein>
<reference evidence="2" key="1">
    <citation type="submission" date="2005-09" db="EMBL/GenBank/DDBJ databases">
        <authorList>
            <person name="Mural R.J."/>
            <person name="Li P.W."/>
            <person name="Adams M.D."/>
            <person name="Amanatides P.G."/>
            <person name="Baden-Tillson H."/>
            <person name="Barnstead M."/>
            <person name="Chin S.H."/>
            <person name="Dew I."/>
            <person name="Evans C.A."/>
            <person name="Ferriera S."/>
            <person name="Flanigan M."/>
            <person name="Fosler C."/>
            <person name="Glodek A."/>
            <person name="Gu Z."/>
            <person name="Holt R.A."/>
            <person name="Jennings D."/>
            <person name="Kraft C.L."/>
            <person name="Lu F."/>
            <person name="Nguyen T."/>
            <person name="Nusskern D.R."/>
            <person name="Pfannkoch C.M."/>
            <person name="Sitter C."/>
            <person name="Sutton G.G."/>
            <person name="Venter J.C."/>
            <person name="Wang Z."/>
            <person name="Woodage T."/>
            <person name="Zheng X.H."/>
            <person name="Zhong F."/>
        </authorList>
    </citation>
    <scope>NUCLEOTIDE SEQUENCE [LARGE SCALE GENOMIC DNA]</scope>
    <source>
        <strain>BN</strain>
        <strain evidence="2">Sprague-Dawley</strain>
    </source>
</reference>
<gene>
    <name evidence="1" type="ORF">rCG_63201</name>
</gene>
<evidence type="ECO:0000313" key="1">
    <source>
        <dbReference type="EMBL" id="EDL91432.1"/>
    </source>
</evidence>
<proteinExistence type="predicted"/>